<accession>A0ABZ0NI33</accession>
<reference evidence="1 2" key="1">
    <citation type="submission" date="2023-09" db="EMBL/GenBank/DDBJ databases">
        <title>Complete-Gapless Cercospora beticola genome.</title>
        <authorList>
            <person name="Wyatt N.A."/>
            <person name="Spanner R.E."/>
            <person name="Bolton M.D."/>
        </authorList>
    </citation>
    <scope>NUCLEOTIDE SEQUENCE [LARGE SCALE GENOMIC DNA]</scope>
    <source>
        <strain evidence="1">Cb09-40</strain>
    </source>
</reference>
<protein>
    <submittedName>
        <fullName evidence="1">Uncharacterized protein</fullName>
    </submittedName>
</protein>
<dbReference type="GeneID" id="90643999"/>
<dbReference type="EMBL" id="CP134185">
    <property type="protein sequence ID" value="WPA99180.1"/>
    <property type="molecule type" value="Genomic_DNA"/>
</dbReference>
<sequence>MTTLLSATASGTTQPTVFYNTYTTTTHNLTTTFTPPAQCFAPTYTLSPSGNDSATGNTVNRGYNPDCFPTGFFDAVTVTITRPTKPKVEV</sequence>
<proteinExistence type="predicted"/>
<name>A0ABZ0NI33_CERBT</name>
<organism evidence="1 2">
    <name type="scientific">Cercospora beticola</name>
    <name type="common">Sugarbeet leaf spot fungus</name>
    <dbReference type="NCBI Taxonomy" id="122368"/>
    <lineage>
        <taxon>Eukaryota</taxon>
        <taxon>Fungi</taxon>
        <taxon>Dikarya</taxon>
        <taxon>Ascomycota</taxon>
        <taxon>Pezizomycotina</taxon>
        <taxon>Dothideomycetes</taxon>
        <taxon>Dothideomycetidae</taxon>
        <taxon>Mycosphaerellales</taxon>
        <taxon>Mycosphaerellaceae</taxon>
        <taxon>Cercospora</taxon>
    </lineage>
</organism>
<keyword evidence="2" id="KW-1185">Reference proteome</keyword>
<dbReference type="Proteomes" id="UP001302367">
    <property type="component" value="Chromosome 2"/>
</dbReference>
<evidence type="ECO:0000313" key="2">
    <source>
        <dbReference type="Proteomes" id="UP001302367"/>
    </source>
</evidence>
<evidence type="ECO:0000313" key="1">
    <source>
        <dbReference type="EMBL" id="WPA99180.1"/>
    </source>
</evidence>
<gene>
    <name evidence="1" type="ORF">RHO25_003796</name>
</gene>
<dbReference type="RefSeq" id="XP_065458512.1">
    <property type="nucleotide sequence ID" value="XM_065602440.1"/>
</dbReference>